<evidence type="ECO:0000313" key="2">
    <source>
        <dbReference type="Proteomes" id="UP001148662"/>
    </source>
</evidence>
<organism evidence="1 2">
    <name type="scientific">Phlebia brevispora</name>
    <dbReference type="NCBI Taxonomy" id="194682"/>
    <lineage>
        <taxon>Eukaryota</taxon>
        <taxon>Fungi</taxon>
        <taxon>Dikarya</taxon>
        <taxon>Basidiomycota</taxon>
        <taxon>Agaricomycotina</taxon>
        <taxon>Agaricomycetes</taxon>
        <taxon>Polyporales</taxon>
        <taxon>Meruliaceae</taxon>
        <taxon>Phlebia</taxon>
    </lineage>
</organism>
<comment type="caution">
    <text evidence="1">The sequence shown here is derived from an EMBL/GenBank/DDBJ whole genome shotgun (WGS) entry which is preliminary data.</text>
</comment>
<dbReference type="Proteomes" id="UP001148662">
    <property type="component" value="Unassembled WGS sequence"/>
</dbReference>
<proteinExistence type="predicted"/>
<accession>A0ACC1RTR3</accession>
<reference evidence="1" key="1">
    <citation type="submission" date="2022-07" db="EMBL/GenBank/DDBJ databases">
        <title>Genome Sequence of Phlebia brevispora.</title>
        <authorList>
            <person name="Buettner E."/>
        </authorList>
    </citation>
    <scope>NUCLEOTIDE SEQUENCE</scope>
    <source>
        <strain evidence="1">MPL23</strain>
    </source>
</reference>
<keyword evidence="2" id="KW-1185">Reference proteome</keyword>
<gene>
    <name evidence="1" type="ORF">NM688_g8452</name>
</gene>
<sequence length="224" mass="25412">MQDLLAPFTVAVAKLSGTTASGETLDLVSKSFLGPSTPFYQYYTDFVGLYDAISFSHPLFARLLLPPLSMRYAADYRKYLWSDYGHILRTIKVPLEAVIASGVEEYLWPVETNAEVIAAYLRSLVKEQVDGFLRFVAIHHVACNIWPDLRQDGGEDRAVKLLQALAEQAGFDAVRDVVYYYQSREQAVLPPACFTRGSEMKDSRWEFVNRCDPDVKDRLDKLLQ</sequence>
<protein>
    <submittedName>
        <fullName evidence="1">Uncharacterized protein</fullName>
    </submittedName>
</protein>
<evidence type="ECO:0000313" key="1">
    <source>
        <dbReference type="EMBL" id="KAJ3525136.1"/>
    </source>
</evidence>
<name>A0ACC1RTR3_9APHY</name>
<dbReference type="EMBL" id="JANHOG010002273">
    <property type="protein sequence ID" value="KAJ3525136.1"/>
    <property type="molecule type" value="Genomic_DNA"/>
</dbReference>